<dbReference type="PANTHER" id="PTHR47966">
    <property type="entry name" value="BETA-SITE APP-CLEAVING ENZYME, ISOFORM A-RELATED"/>
    <property type="match status" value="1"/>
</dbReference>
<evidence type="ECO:0000256" key="4">
    <source>
        <dbReference type="SAM" id="SignalP"/>
    </source>
</evidence>
<evidence type="ECO:0000256" key="1">
    <source>
        <dbReference type="ARBA" id="ARBA00007447"/>
    </source>
</evidence>
<dbReference type="InterPro" id="IPR033121">
    <property type="entry name" value="PEPTIDASE_A1"/>
</dbReference>
<keyword evidence="4" id="KW-0732">Signal</keyword>
<evidence type="ECO:0000259" key="5">
    <source>
        <dbReference type="PROSITE" id="PS51767"/>
    </source>
</evidence>
<keyword evidence="2 3" id="KW-0064">Aspartyl protease</keyword>
<dbReference type="AlphaFoldDB" id="A0AAJ0BGT9"/>
<dbReference type="Gene3D" id="2.40.70.10">
    <property type="entry name" value="Acid Proteases"/>
    <property type="match status" value="2"/>
</dbReference>
<keyword evidence="7" id="KW-1185">Reference proteome</keyword>
<proteinExistence type="inferred from homology"/>
<dbReference type="InterPro" id="IPR021109">
    <property type="entry name" value="Peptidase_aspartic_dom_sf"/>
</dbReference>
<dbReference type="PRINTS" id="PR00792">
    <property type="entry name" value="PEPSIN"/>
</dbReference>
<dbReference type="PANTHER" id="PTHR47966:SF65">
    <property type="entry name" value="ASPARTIC-TYPE ENDOPEPTIDASE"/>
    <property type="match status" value="1"/>
</dbReference>
<evidence type="ECO:0000256" key="2">
    <source>
        <dbReference type="ARBA" id="ARBA00022750"/>
    </source>
</evidence>
<dbReference type="PROSITE" id="PS51767">
    <property type="entry name" value="PEPTIDASE_A1"/>
    <property type="match status" value="1"/>
</dbReference>
<evidence type="ECO:0000313" key="7">
    <source>
        <dbReference type="Proteomes" id="UP001239445"/>
    </source>
</evidence>
<dbReference type="PROSITE" id="PS00141">
    <property type="entry name" value="ASP_PROTEASE"/>
    <property type="match status" value="1"/>
</dbReference>
<accession>A0AAJ0BGT9</accession>
<name>A0AAJ0BGT9_9PEZI</name>
<evidence type="ECO:0000256" key="3">
    <source>
        <dbReference type="RuleBase" id="RU000454"/>
    </source>
</evidence>
<dbReference type="GO" id="GO:0004190">
    <property type="term" value="F:aspartic-type endopeptidase activity"/>
    <property type="evidence" value="ECO:0007669"/>
    <property type="project" value="UniProtKB-KW"/>
</dbReference>
<reference evidence="6" key="1">
    <citation type="submission" date="2023-06" db="EMBL/GenBank/DDBJ databases">
        <title>Genome-scale phylogeny and comparative genomics of the fungal order Sordariales.</title>
        <authorList>
            <consortium name="Lawrence Berkeley National Laboratory"/>
            <person name="Hensen N."/>
            <person name="Bonometti L."/>
            <person name="Westerberg I."/>
            <person name="Brannstrom I.O."/>
            <person name="Guillou S."/>
            <person name="Cros-Aarteil S."/>
            <person name="Calhoun S."/>
            <person name="Haridas S."/>
            <person name="Kuo A."/>
            <person name="Mondo S."/>
            <person name="Pangilinan J."/>
            <person name="Riley R."/>
            <person name="Labutti K."/>
            <person name="Andreopoulos B."/>
            <person name="Lipzen A."/>
            <person name="Chen C."/>
            <person name="Yanf M."/>
            <person name="Daum C."/>
            <person name="Ng V."/>
            <person name="Clum A."/>
            <person name="Steindorff A."/>
            <person name="Ohm R."/>
            <person name="Martin F."/>
            <person name="Silar P."/>
            <person name="Natvig D."/>
            <person name="Lalanne C."/>
            <person name="Gautier V."/>
            <person name="Ament-Velasquez S.L."/>
            <person name="Kruys A."/>
            <person name="Hutchinson M.I."/>
            <person name="Powell A.J."/>
            <person name="Barry K."/>
            <person name="Miller A.N."/>
            <person name="Grigoriev I.V."/>
            <person name="Debuchy R."/>
            <person name="Gladieux P."/>
            <person name="Thoren M.H."/>
            <person name="Johannesson H."/>
        </authorList>
    </citation>
    <scope>NUCLEOTIDE SEQUENCE</scope>
    <source>
        <strain evidence="6">PSN4</strain>
    </source>
</reference>
<comment type="caution">
    <text evidence="6">The sequence shown here is derived from an EMBL/GenBank/DDBJ whole genome shotgun (WGS) entry which is preliminary data.</text>
</comment>
<evidence type="ECO:0000313" key="6">
    <source>
        <dbReference type="EMBL" id="KAK1758000.1"/>
    </source>
</evidence>
<feature type="chain" id="PRO_5042618601" evidence="4">
    <location>
        <begin position="20"/>
        <end position="436"/>
    </location>
</feature>
<keyword evidence="3" id="KW-0645">Protease</keyword>
<organism evidence="6 7">
    <name type="scientific">Echria macrotheca</name>
    <dbReference type="NCBI Taxonomy" id="438768"/>
    <lineage>
        <taxon>Eukaryota</taxon>
        <taxon>Fungi</taxon>
        <taxon>Dikarya</taxon>
        <taxon>Ascomycota</taxon>
        <taxon>Pezizomycotina</taxon>
        <taxon>Sordariomycetes</taxon>
        <taxon>Sordariomycetidae</taxon>
        <taxon>Sordariales</taxon>
        <taxon>Schizotheciaceae</taxon>
        <taxon>Echria</taxon>
    </lineage>
</organism>
<feature type="domain" description="Peptidase A1" evidence="5">
    <location>
        <begin position="45"/>
        <end position="411"/>
    </location>
</feature>
<sequence>MFYTSILLWLHAWFDTARLQSAITGPKFPSLKLEWTSVDSFQGAYFVNIQVGTPPQTIRLVHDSASSDIFLHSTADTAYLASCAAQTPPICSPLYDNTTSTTHKEIGPNKYQPPILGLAAANGSYITETLHIPGATIHSQIMGSTWSASIPVGILGTGFPRTQAGAITGLYPRYPSLITRMVSDGTIAAQTESIWLDPTRSDPDSFPPGQALYGAVDTSLFTGELVTLPAVEPRSSPVRKSDDPTNWNLVLGSVTTSTHPGTNLLANSSSISCVIDTGTAFFALPNSSFVNLVASFPSAVLNSSVQGFPPFWQVPCAEREDPGNALLFTLVDPDDAAINVTVTVPPWLVVWPTHDLVPGGDRDTCALNALAWEAYFGDGDFGRKYECVLGVSVMKAAYWVLDTGRREASVATAVARGHRPGRVVGVPKGGVRKLKL</sequence>
<dbReference type="EMBL" id="MU839829">
    <property type="protein sequence ID" value="KAK1758000.1"/>
    <property type="molecule type" value="Genomic_DNA"/>
</dbReference>
<dbReference type="SUPFAM" id="SSF50630">
    <property type="entry name" value="Acid proteases"/>
    <property type="match status" value="1"/>
</dbReference>
<dbReference type="InterPro" id="IPR001969">
    <property type="entry name" value="Aspartic_peptidase_AS"/>
</dbReference>
<dbReference type="Proteomes" id="UP001239445">
    <property type="component" value="Unassembled WGS sequence"/>
</dbReference>
<comment type="similarity">
    <text evidence="1 3">Belongs to the peptidase A1 family.</text>
</comment>
<dbReference type="Pfam" id="PF00026">
    <property type="entry name" value="Asp"/>
    <property type="match status" value="1"/>
</dbReference>
<dbReference type="GO" id="GO:0006508">
    <property type="term" value="P:proteolysis"/>
    <property type="evidence" value="ECO:0007669"/>
    <property type="project" value="UniProtKB-KW"/>
</dbReference>
<keyword evidence="3" id="KW-0378">Hydrolase</keyword>
<protein>
    <submittedName>
        <fullName evidence="6">Aspartic peptidase domain-containing protein</fullName>
    </submittedName>
</protein>
<gene>
    <name evidence="6" type="ORF">QBC47DRAFT_410755</name>
</gene>
<feature type="signal peptide" evidence="4">
    <location>
        <begin position="1"/>
        <end position="19"/>
    </location>
</feature>
<dbReference type="InterPro" id="IPR001461">
    <property type="entry name" value="Aspartic_peptidase_A1"/>
</dbReference>